<evidence type="ECO:0000313" key="1">
    <source>
        <dbReference type="EMBL" id="GIM48496.1"/>
    </source>
</evidence>
<protein>
    <recommendedName>
        <fullName evidence="3">Transposase</fullName>
    </recommendedName>
</protein>
<dbReference type="EMBL" id="BOQE01000002">
    <property type="protein sequence ID" value="GIM48496.1"/>
    <property type="molecule type" value="Genomic_DNA"/>
</dbReference>
<evidence type="ECO:0008006" key="3">
    <source>
        <dbReference type="Google" id="ProtNLM"/>
    </source>
</evidence>
<dbReference type="AlphaFoldDB" id="A0AAV4LLB3"/>
<dbReference type="Proteomes" id="UP001057291">
    <property type="component" value="Unassembled WGS sequence"/>
</dbReference>
<name>A0AAV4LLB3_9BACL</name>
<gene>
    <name evidence="1" type="ORF">DNHGIG_40450</name>
</gene>
<keyword evidence="2" id="KW-1185">Reference proteome</keyword>
<proteinExistence type="predicted"/>
<sequence>MRLSPFAVIMNSLKQDLRGVKRKNKKAQKSASVCCFTIDNCDDTYFIDLSKNTLRYHNITGIIK</sequence>
<evidence type="ECO:0000313" key="2">
    <source>
        <dbReference type="Proteomes" id="UP001057291"/>
    </source>
</evidence>
<organism evidence="1 2">
    <name type="scientific">Collibacillus ludicampi</name>
    <dbReference type="NCBI Taxonomy" id="2771369"/>
    <lineage>
        <taxon>Bacteria</taxon>
        <taxon>Bacillati</taxon>
        <taxon>Bacillota</taxon>
        <taxon>Bacilli</taxon>
        <taxon>Bacillales</taxon>
        <taxon>Alicyclobacillaceae</taxon>
        <taxon>Collibacillus</taxon>
    </lineage>
</organism>
<accession>A0AAV4LLB3</accession>
<reference evidence="1" key="1">
    <citation type="journal article" date="2023" name="Int. J. Syst. Evol. Microbiol.">
        <title>Collibacillus ludicampi gen. nov., sp. nov., a new soil bacterium of the family Alicyclobacillaceae.</title>
        <authorList>
            <person name="Jojima T."/>
            <person name="Ioku Y."/>
            <person name="Fukuta Y."/>
            <person name="Shirasaka N."/>
            <person name="Matsumura Y."/>
            <person name="Mori M."/>
        </authorList>
    </citation>
    <scope>NUCLEOTIDE SEQUENCE</scope>
    <source>
        <strain evidence="1">TP075</strain>
    </source>
</reference>
<comment type="caution">
    <text evidence="1">The sequence shown here is derived from an EMBL/GenBank/DDBJ whole genome shotgun (WGS) entry which is preliminary data.</text>
</comment>